<dbReference type="EMBL" id="JALJOQ010000024">
    <property type="protein sequence ID" value="KAK9808380.1"/>
    <property type="molecule type" value="Genomic_DNA"/>
</dbReference>
<organism evidence="2 3">
    <name type="scientific">Symbiochloris irregularis</name>
    <dbReference type="NCBI Taxonomy" id="706552"/>
    <lineage>
        <taxon>Eukaryota</taxon>
        <taxon>Viridiplantae</taxon>
        <taxon>Chlorophyta</taxon>
        <taxon>core chlorophytes</taxon>
        <taxon>Trebouxiophyceae</taxon>
        <taxon>Trebouxiales</taxon>
        <taxon>Trebouxiaceae</taxon>
        <taxon>Symbiochloris</taxon>
    </lineage>
</organism>
<dbReference type="PANTHER" id="PTHR47469:SF2">
    <property type="entry name" value="OS06G0597600 PROTEIN"/>
    <property type="match status" value="1"/>
</dbReference>
<evidence type="ECO:0000313" key="3">
    <source>
        <dbReference type="Proteomes" id="UP001465755"/>
    </source>
</evidence>
<sequence length="435" mass="48078">MLTESEIVIIGGSVGGLSAARALTQAGWSVRVLEKASQVSSPTGAGLGLDSISAQVIKDLGLQEPFLSVSASLELEAYRWVDPRPRPSKAVTLVENWEHHHRSMLWSDLHKMLLKSLPQDILHFGHEVIGIDDQCESGGKVKVTAVSGGQRKEFVCSAVVAADGINSFARRQFVCEDKKRYSGMIAWRGVVDASTQPQLLQKLQEDFHHLGNAIIFDIGMDCMNLIYMLPGALINYLWYRSVPEEPDLKGQSVTLQASKDEIAKMITDAEATWTPAFVDLIKATEKPFVNVIYDKDPLSKWVYGRVALVGEAAHCTTPHGSRSTNMSIQDAGALLECFRRHAGDRDAVAALQEFQHIRLPATSREVLFSRHVGELRQGRWVDPQHFSWPDASPEAKALLLNAKRSESDYKQHASEILQKLCEASRPPIPLAIPTN</sequence>
<dbReference type="InterPro" id="IPR053212">
    <property type="entry name" value="DHP_3-monooxygenase"/>
</dbReference>
<dbReference type="Proteomes" id="UP001465755">
    <property type="component" value="Unassembled WGS sequence"/>
</dbReference>
<protein>
    <recommendedName>
        <fullName evidence="1">FAD-binding domain-containing protein</fullName>
    </recommendedName>
</protein>
<dbReference type="PRINTS" id="PR00420">
    <property type="entry name" value="RNGMNOXGNASE"/>
</dbReference>
<gene>
    <name evidence="2" type="ORF">WJX73_008898</name>
</gene>
<dbReference type="Pfam" id="PF01494">
    <property type="entry name" value="FAD_binding_3"/>
    <property type="match status" value="1"/>
</dbReference>
<dbReference type="InterPro" id="IPR036188">
    <property type="entry name" value="FAD/NAD-bd_sf"/>
</dbReference>
<accession>A0AAW1PEX8</accession>
<dbReference type="Gene3D" id="3.50.50.60">
    <property type="entry name" value="FAD/NAD(P)-binding domain"/>
    <property type="match status" value="1"/>
</dbReference>
<comment type="caution">
    <text evidence="2">The sequence shown here is derived from an EMBL/GenBank/DDBJ whole genome shotgun (WGS) entry which is preliminary data.</text>
</comment>
<keyword evidence="3" id="KW-1185">Reference proteome</keyword>
<evidence type="ECO:0000259" key="1">
    <source>
        <dbReference type="Pfam" id="PF01494"/>
    </source>
</evidence>
<name>A0AAW1PEX8_9CHLO</name>
<dbReference type="PANTHER" id="PTHR47469">
    <property type="entry name" value="MONOOXYGENASE-LIKE"/>
    <property type="match status" value="1"/>
</dbReference>
<dbReference type="AlphaFoldDB" id="A0AAW1PEX8"/>
<feature type="domain" description="FAD-binding" evidence="1">
    <location>
        <begin position="5"/>
        <end position="363"/>
    </location>
</feature>
<dbReference type="InterPro" id="IPR002938">
    <property type="entry name" value="FAD-bd"/>
</dbReference>
<evidence type="ECO:0000313" key="2">
    <source>
        <dbReference type="EMBL" id="KAK9808380.1"/>
    </source>
</evidence>
<reference evidence="2 3" key="1">
    <citation type="journal article" date="2024" name="Nat. Commun.">
        <title>Phylogenomics reveals the evolutionary origins of lichenization in chlorophyte algae.</title>
        <authorList>
            <person name="Puginier C."/>
            <person name="Libourel C."/>
            <person name="Otte J."/>
            <person name="Skaloud P."/>
            <person name="Haon M."/>
            <person name="Grisel S."/>
            <person name="Petersen M."/>
            <person name="Berrin J.G."/>
            <person name="Delaux P.M."/>
            <person name="Dal Grande F."/>
            <person name="Keller J."/>
        </authorList>
    </citation>
    <scope>NUCLEOTIDE SEQUENCE [LARGE SCALE GENOMIC DNA]</scope>
    <source>
        <strain evidence="2 3">SAG 2036</strain>
    </source>
</reference>
<dbReference type="SUPFAM" id="SSF51905">
    <property type="entry name" value="FAD/NAD(P)-binding domain"/>
    <property type="match status" value="1"/>
</dbReference>
<proteinExistence type="predicted"/>
<dbReference type="GO" id="GO:0071949">
    <property type="term" value="F:FAD binding"/>
    <property type="evidence" value="ECO:0007669"/>
    <property type="project" value="InterPro"/>
</dbReference>
<dbReference type="SUPFAM" id="SSF54373">
    <property type="entry name" value="FAD-linked reductases, C-terminal domain"/>
    <property type="match status" value="1"/>
</dbReference>